<dbReference type="SUPFAM" id="SSF51445">
    <property type="entry name" value="(Trans)glycosidases"/>
    <property type="match status" value="1"/>
</dbReference>
<dbReference type="PANTHER" id="PTHR12631:SF10">
    <property type="entry name" value="BETA-XYLOSIDASE-LIKE PROTEIN-RELATED"/>
    <property type="match status" value="1"/>
</dbReference>
<gene>
    <name evidence="1" type="ORF">PFLU3_47570</name>
</gene>
<evidence type="ECO:0000313" key="1">
    <source>
        <dbReference type="EMBL" id="KIR19816.1"/>
    </source>
</evidence>
<dbReference type="Proteomes" id="UP000032210">
    <property type="component" value="Unassembled WGS sequence"/>
</dbReference>
<sequence length="446" mass="50156">MKISTVRPMWRYLPLVLAIAVGGALLSSEKVDAQPVNLAPERSVAWKDFLGVNAHFLWFKPEQYRKQINQYKKLGLQWVRVDLHWDRLEPKEEGYQLSTFDELERTLSAEKIRSVFYLVGSAPFITTAPKGAPFQDQYRPRDAGIYAARLALLAKRYPNIDAWQVWNEQNLPNNWRPKVNAKEYGQLLLASHQALNIAAPGKLQVMGGMAYYSQMPPRGKTLMFEALGALGVQTLGMVAAYHPYSMTPETDEPGKNEVLLRGDQLNAMLHGAGIKQVWATEWGWSSYAGPKEMQDLIGIDGQADYTLRRLALMASQDYQKIFLFALSDLDERASPRDQHYGLLDLNGEPKPVYTALARFLEITGPTLQPGATPQLKDIPDSFYSVAWTRPDGKHLLMYWSAEGSSISLPGIKRAELLDPLTGARQTLSDDNGIRPVVKPSLQILVW</sequence>
<dbReference type="PANTHER" id="PTHR12631">
    <property type="entry name" value="ALPHA-L-IDURONIDASE"/>
    <property type="match status" value="1"/>
</dbReference>
<dbReference type="InterPro" id="IPR017853">
    <property type="entry name" value="GH"/>
</dbReference>
<dbReference type="GO" id="GO:0004553">
    <property type="term" value="F:hydrolase activity, hydrolyzing O-glycosyl compounds"/>
    <property type="evidence" value="ECO:0007669"/>
    <property type="project" value="TreeGrafter"/>
</dbReference>
<accession>A0A0D0T7Z2</accession>
<dbReference type="RefSeq" id="WP_043050958.1">
    <property type="nucleotide sequence ID" value="NZ_JXCQ01000066.1"/>
</dbReference>
<name>A0A0D0T7Z2_PSEFL</name>
<dbReference type="InterPro" id="IPR051923">
    <property type="entry name" value="Glycosyl_Hydrolase_39"/>
</dbReference>
<dbReference type="Gene3D" id="3.20.20.80">
    <property type="entry name" value="Glycosidases"/>
    <property type="match status" value="1"/>
</dbReference>
<dbReference type="PATRIC" id="fig|294.125.peg.4883"/>
<comment type="caution">
    <text evidence="1">The sequence shown here is derived from an EMBL/GenBank/DDBJ whole genome shotgun (WGS) entry which is preliminary data.</text>
</comment>
<reference evidence="1 2" key="1">
    <citation type="submission" date="2015-01" db="EMBL/GenBank/DDBJ databases">
        <title>Genome sequence of the beneficial rhizobacterium Pseudomonas fluorescens 2-79.</title>
        <authorList>
            <person name="Thuermer A."/>
            <person name="Daniel R."/>
        </authorList>
    </citation>
    <scope>NUCLEOTIDE SEQUENCE [LARGE SCALE GENOMIC DNA]</scope>
    <source>
        <strain evidence="1 2">2-79</strain>
    </source>
</reference>
<proteinExistence type="predicted"/>
<evidence type="ECO:0000313" key="2">
    <source>
        <dbReference type="Proteomes" id="UP000032210"/>
    </source>
</evidence>
<protein>
    <recommendedName>
        <fullName evidence="3">Beta-xylosidase</fullName>
    </recommendedName>
</protein>
<dbReference type="EMBL" id="JXCQ01000066">
    <property type="protein sequence ID" value="KIR19816.1"/>
    <property type="molecule type" value="Genomic_DNA"/>
</dbReference>
<evidence type="ECO:0008006" key="3">
    <source>
        <dbReference type="Google" id="ProtNLM"/>
    </source>
</evidence>
<organism evidence="1 2">
    <name type="scientific">Pseudomonas fluorescens</name>
    <dbReference type="NCBI Taxonomy" id="294"/>
    <lineage>
        <taxon>Bacteria</taxon>
        <taxon>Pseudomonadati</taxon>
        <taxon>Pseudomonadota</taxon>
        <taxon>Gammaproteobacteria</taxon>
        <taxon>Pseudomonadales</taxon>
        <taxon>Pseudomonadaceae</taxon>
        <taxon>Pseudomonas</taxon>
    </lineage>
</organism>
<dbReference type="AlphaFoldDB" id="A0A0D0T7Z2"/>